<dbReference type="AlphaFoldDB" id="J4UHB3"/>
<protein>
    <submittedName>
        <fullName evidence="1">Uncharacterized protein</fullName>
    </submittedName>
</protein>
<dbReference type="KEGG" id="tasa:A1Q1_07918"/>
<evidence type="ECO:0000313" key="1">
    <source>
        <dbReference type="EMBL" id="EJT50945.1"/>
    </source>
</evidence>
<dbReference type="GeneID" id="25991430"/>
<comment type="caution">
    <text evidence="1">The sequence shown here is derived from an EMBL/GenBank/DDBJ whole genome shotgun (WGS) entry which is preliminary data.</text>
</comment>
<dbReference type="VEuPathDB" id="FungiDB:A1Q1_07918"/>
<dbReference type="RefSeq" id="XP_014182377.1">
    <property type="nucleotide sequence ID" value="XM_014326902.1"/>
</dbReference>
<sequence>MSFCPSEPVEFPDPNWDNPDLWCWRETPVPYDPFWGSGPRMRLDWLGVPEPIVQDVALLAHWAAYVVRWEASSMPPPHFLKWLPKPYRFLPLSSNVGSMVRHNDFTERVAQQLYGVFPRCGIWLQMADGRSRSHFDDPFTVNGLTVLFLACSMIFDPVACSKLLQMPSVGLVILKDLGKNGLGPFCQETVKPIIEPLLDAMYFGKSNLTMRAWGQRLSLLLSMHVCRHDGALAKWEQTDYIESLLLDVLKLGPSRLPNIPIEYEAAAVGFFCGSAVGTLVQHLAKQITAAEARATELKARVALSAEWGQNLINVGETVAPLAVGTGGPSATPFSLSETQTWLQSKIDDRMSSETRALRNACEEILALADERTRRFRLQFCGEVDLAPFLAQASQALMLALTADPQTHFERSRNAPFSMPRSLLLMECPAEFYGGIGDNFWRGLFEQDLSLVDRRRLEFVYQ</sequence>
<dbReference type="Proteomes" id="UP000002748">
    <property type="component" value="Unassembled WGS sequence"/>
</dbReference>
<name>J4UHB3_TRIAS</name>
<reference evidence="1 2" key="1">
    <citation type="journal article" date="2012" name="Eukaryot. Cell">
        <title>Draft genome sequence of CBS 2479, the standard type strain of Trichosporon asahii.</title>
        <authorList>
            <person name="Yang R.Y."/>
            <person name="Li H.T."/>
            <person name="Zhu H."/>
            <person name="Zhou G.P."/>
            <person name="Wang M."/>
            <person name="Wang L."/>
        </authorList>
    </citation>
    <scope>NUCLEOTIDE SEQUENCE [LARGE SCALE GENOMIC DNA]</scope>
    <source>
        <strain evidence="2">ATCC 90039 / CBS 2479 / JCM 2466 / KCTC 7840 / NCYC 2677 / UAMH 7654</strain>
    </source>
</reference>
<gene>
    <name evidence="1" type="ORF">A1Q1_07918</name>
</gene>
<proteinExistence type="predicted"/>
<organism evidence="1 2">
    <name type="scientific">Trichosporon asahii var. asahii (strain ATCC 90039 / CBS 2479 / JCM 2466 / KCTC 7840 / NBRC 103889/ NCYC 2677 / UAMH 7654)</name>
    <name type="common">Yeast</name>
    <dbReference type="NCBI Taxonomy" id="1186058"/>
    <lineage>
        <taxon>Eukaryota</taxon>
        <taxon>Fungi</taxon>
        <taxon>Dikarya</taxon>
        <taxon>Basidiomycota</taxon>
        <taxon>Agaricomycotina</taxon>
        <taxon>Tremellomycetes</taxon>
        <taxon>Trichosporonales</taxon>
        <taxon>Trichosporonaceae</taxon>
        <taxon>Trichosporon</taxon>
    </lineage>
</organism>
<evidence type="ECO:0000313" key="2">
    <source>
        <dbReference type="Proteomes" id="UP000002748"/>
    </source>
</evidence>
<dbReference type="HOGENOM" id="CLU_593376_0_0_1"/>
<accession>J4UHB3</accession>
<dbReference type="EMBL" id="ALBS01000080">
    <property type="protein sequence ID" value="EJT50945.1"/>
    <property type="molecule type" value="Genomic_DNA"/>
</dbReference>